<evidence type="ECO:0000259" key="7">
    <source>
        <dbReference type="PROSITE" id="PS50203"/>
    </source>
</evidence>
<dbReference type="PANTHER" id="PTHR10183:SF382">
    <property type="entry name" value="CALPAIN-15"/>
    <property type="match status" value="1"/>
</dbReference>
<feature type="active site" evidence="5">
    <location>
        <position position="94"/>
    </location>
</feature>
<dbReference type="GO" id="GO:0004198">
    <property type="term" value="F:calcium-dependent cysteine-type endopeptidase activity"/>
    <property type="evidence" value="ECO:0007669"/>
    <property type="project" value="InterPro"/>
</dbReference>
<reference evidence="9" key="1">
    <citation type="submission" date="2021-02" db="EMBL/GenBank/DDBJ databases">
        <authorList>
            <person name="Nowell W R."/>
        </authorList>
    </citation>
    <scope>NUCLEOTIDE SEQUENCE</scope>
</reference>
<evidence type="ECO:0000313" key="8">
    <source>
        <dbReference type="EMBL" id="CAF1247748.1"/>
    </source>
</evidence>
<dbReference type="PROSITE" id="PS50203">
    <property type="entry name" value="CALPAIN_CAT"/>
    <property type="match status" value="1"/>
</dbReference>
<evidence type="ECO:0000256" key="5">
    <source>
        <dbReference type="PIRSR" id="PIRSR622684-1"/>
    </source>
</evidence>
<dbReference type="PROSITE" id="PS00139">
    <property type="entry name" value="THIOL_PROTEASE_CYS"/>
    <property type="match status" value="1"/>
</dbReference>
<evidence type="ECO:0000256" key="3">
    <source>
        <dbReference type="ARBA" id="ARBA00022801"/>
    </source>
</evidence>
<dbReference type="InterPro" id="IPR000169">
    <property type="entry name" value="Pept_cys_AS"/>
</dbReference>
<comment type="caution">
    <text evidence="9">The sequence shown here is derived from an EMBL/GenBank/DDBJ whole genome shotgun (WGS) entry which is preliminary data.</text>
</comment>
<feature type="domain" description="Calpain catalytic" evidence="7">
    <location>
        <begin position="24"/>
        <end position="199"/>
    </location>
</feature>
<evidence type="ECO:0000313" key="10">
    <source>
        <dbReference type="Proteomes" id="UP000682733"/>
    </source>
</evidence>
<feature type="non-terminal residue" evidence="9">
    <location>
        <position position="1"/>
    </location>
</feature>
<keyword evidence="3" id="KW-0378">Hydrolase</keyword>
<dbReference type="SUPFAM" id="SSF54001">
    <property type="entry name" value="Cysteine proteinases"/>
    <property type="match status" value="1"/>
</dbReference>
<keyword evidence="4" id="KW-0788">Thiol protease</keyword>
<dbReference type="GO" id="GO:0006508">
    <property type="term" value="P:proteolysis"/>
    <property type="evidence" value="ECO:0007669"/>
    <property type="project" value="UniProtKB-KW"/>
</dbReference>
<dbReference type="AlphaFoldDB" id="A0A8S2PLX6"/>
<comment type="similarity">
    <text evidence="1">Belongs to the peptidase C2 family.</text>
</comment>
<dbReference type="InterPro" id="IPR038765">
    <property type="entry name" value="Papain-like_cys_pep_sf"/>
</dbReference>
<accession>A0A8S2PLX6</accession>
<evidence type="ECO:0000256" key="1">
    <source>
        <dbReference type="ARBA" id="ARBA00007623"/>
    </source>
</evidence>
<gene>
    <name evidence="8" type="ORF">OVA965_LOCUS26127</name>
    <name evidence="9" type="ORF">TMI583_LOCUS26868</name>
</gene>
<dbReference type="InterPro" id="IPR001300">
    <property type="entry name" value="Peptidase_C2_calpain_cat"/>
</dbReference>
<dbReference type="EMBL" id="CAJNOK010016580">
    <property type="protein sequence ID" value="CAF1247748.1"/>
    <property type="molecule type" value="Genomic_DNA"/>
</dbReference>
<dbReference type="GO" id="GO:0005737">
    <property type="term" value="C:cytoplasm"/>
    <property type="evidence" value="ECO:0007669"/>
    <property type="project" value="TreeGrafter"/>
</dbReference>
<dbReference type="SMART" id="SM00230">
    <property type="entry name" value="CysPc"/>
    <property type="match status" value="1"/>
</dbReference>
<dbReference type="Proteomes" id="UP000682733">
    <property type="component" value="Unassembled WGS sequence"/>
</dbReference>
<organism evidence="9 10">
    <name type="scientific">Didymodactylos carnosus</name>
    <dbReference type="NCBI Taxonomy" id="1234261"/>
    <lineage>
        <taxon>Eukaryota</taxon>
        <taxon>Metazoa</taxon>
        <taxon>Spiralia</taxon>
        <taxon>Gnathifera</taxon>
        <taxon>Rotifera</taxon>
        <taxon>Eurotatoria</taxon>
        <taxon>Bdelloidea</taxon>
        <taxon>Philodinida</taxon>
        <taxon>Philodinidae</taxon>
        <taxon>Didymodactylos</taxon>
    </lineage>
</organism>
<evidence type="ECO:0000313" key="9">
    <source>
        <dbReference type="EMBL" id="CAF4055458.1"/>
    </source>
</evidence>
<dbReference type="Pfam" id="PF00648">
    <property type="entry name" value="Peptidase_C2"/>
    <property type="match status" value="1"/>
</dbReference>
<comment type="caution">
    <text evidence="6">Lacks conserved residue(s) required for the propagation of feature annotation.</text>
</comment>
<sequence length="226" mass="25664">YNIHKHLVQTSQSVGNVSGGQKLKFSDQEFLPTPENVARGDKGITVLESKYQGRVARWLRPEHIRWPIVDKNYPLVVFNQPHPKDIIQGRLGNCWLIAALSLLAEIPQILYKVMITKQYNPKGMYRVRLCNQGIWQVITVDDCLPVSQSNSLVFSRSRKKQLYAPLIEKALAKMHGSYMALKSGRCDEGLQTLTGEPCEVGFFFIRTRGEQKHSTSGDLEVNLKKP</sequence>
<keyword evidence="2" id="KW-0645">Protease</keyword>
<evidence type="ECO:0000256" key="4">
    <source>
        <dbReference type="ARBA" id="ARBA00022807"/>
    </source>
</evidence>
<dbReference type="Proteomes" id="UP000677228">
    <property type="component" value="Unassembled WGS sequence"/>
</dbReference>
<proteinExistence type="inferred from homology"/>
<evidence type="ECO:0000256" key="6">
    <source>
        <dbReference type="PROSITE-ProRule" id="PRU00239"/>
    </source>
</evidence>
<name>A0A8S2PLX6_9BILA</name>
<evidence type="ECO:0000256" key="2">
    <source>
        <dbReference type="ARBA" id="ARBA00022670"/>
    </source>
</evidence>
<dbReference type="PANTHER" id="PTHR10183">
    <property type="entry name" value="CALPAIN"/>
    <property type="match status" value="1"/>
</dbReference>
<dbReference type="EMBL" id="CAJOBA010038133">
    <property type="protein sequence ID" value="CAF4055458.1"/>
    <property type="molecule type" value="Genomic_DNA"/>
</dbReference>
<dbReference type="PRINTS" id="PR00704">
    <property type="entry name" value="CALPAIN"/>
</dbReference>
<protein>
    <recommendedName>
        <fullName evidence="7">Calpain catalytic domain-containing protein</fullName>
    </recommendedName>
</protein>
<dbReference type="InterPro" id="IPR022684">
    <property type="entry name" value="Calpain_cysteine_protease"/>
</dbReference>